<accession>A0ACA9P5W7</accession>
<name>A0ACA9P5W7_9GLOM</name>
<dbReference type="Proteomes" id="UP000789920">
    <property type="component" value="Unassembled WGS sequence"/>
</dbReference>
<dbReference type="EMBL" id="CAJVQC010018273">
    <property type="protein sequence ID" value="CAG8692117.1"/>
    <property type="molecule type" value="Genomic_DNA"/>
</dbReference>
<organism evidence="1 2">
    <name type="scientific">Racocetra persica</name>
    <dbReference type="NCBI Taxonomy" id="160502"/>
    <lineage>
        <taxon>Eukaryota</taxon>
        <taxon>Fungi</taxon>
        <taxon>Fungi incertae sedis</taxon>
        <taxon>Mucoromycota</taxon>
        <taxon>Glomeromycotina</taxon>
        <taxon>Glomeromycetes</taxon>
        <taxon>Diversisporales</taxon>
        <taxon>Gigasporaceae</taxon>
        <taxon>Racocetra</taxon>
    </lineage>
</organism>
<comment type="caution">
    <text evidence="1">The sequence shown here is derived from an EMBL/GenBank/DDBJ whole genome shotgun (WGS) entry which is preliminary data.</text>
</comment>
<reference evidence="1" key="1">
    <citation type="submission" date="2021-06" db="EMBL/GenBank/DDBJ databases">
        <authorList>
            <person name="Kallberg Y."/>
            <person name="Tangrot J."/>
            <person name="Rosling A."/>
        </authorList>
    </citation>
    <scope>NUCLEOTIDE SEQUENCE</scope>
    <source>
        <strain evidence="1">MA461A</strain>
    </source>
</reference>
<evidence type="ECO:0000313" key="2">
    <source>
        <dbReference type="Proteomes" id="UP000789920"/>
    </source>
</evidence>
<evidence type="ECO:0000313" key="1">
    <source>
        <dbReference type="EMBL" id="CAG8692117.1"/>
    </source>
</evidence>
<protein>
    <submittedName>
        <fullName evidence="1">87_t:CDS:1</fullName>
    </submittedName>
</protein>
<sequence>MADALDTKLKYKRGTCFSCQKCLYCGVDLQTQKYKYDITKLPIEAIEPKMSNM</sequence>
<proteinExistence type="predicted"/>
<feature type="non-terminal residue" evidence="1">
    <location>
        <position position="53"/>
    </location>
</feature>
<gene>
    <name evidence="1" type="ORF">RPERSI_LOCUS9605</name>
</gene>
<keyword evidence="2" id="KW-1185">Reference proteome</keyword>